<dbReference type="PANTHER" id="PTHR31011">
    <property type="entry name" value="PROTEIN STB2-RELATED"/>
    <property type="match status" value="1"/>
</dbReference>
<dbReference type="Proteomes" id="UP000019384">
    <property type="component" value="Unassembled WGS sequence"/>
</dbReference>
<dbReference type="InterPro" id="IPR038919">
    <property type="entry name" value="STB2/STB2"/>
</dbReference>
<gene>
    <name evidence="4" type="ORF">KUCA_T00005363001</name>
</gene>
<keyword evidence="2" id="KW-0812">Transmembrane</keyword>
<proteinExistence type="predicted"/>
<feature type="region of interest" description="Disordered" evidence="1">
    <location>
        <begin position="530"/>
        <end position="566"/>
    </location>
</feature>
<dbReference type="InterPro" id="IPR059025">
    <property type="entry name" value="STB6_N"/>
</dbReference>
<accession>W6MXS0</accession>
<dbReference type="GO" id="GO:0070822">
    <property type="term" value="C:Sin3-type complex"/>
    <property type="evidence" value="ECO:0007669"/>
    <property type="project" value="TreeGrafter"/>
</dbReference>
<dbReference type="RefSeq" id="XP_022461362.1">
    <property type="nucleotide sequence ID" value="XM_022600551.1"/>
</dbReference>
<reference evidence="4" key="2">
    <citation type="submission" date="2014-02" db="EMBL/GenBank/DDBJ databases">
        <title>Complete DNA sequence of /Kuraishia capsulata/ illustrates novel genomic features among budding yeasts (/Saccharomycotina/).</title>
        <authorList>
            <person name="Morales L."/>
            <person name="Noel B."/>
            <person name="Porcel B."/>
            <person name="Marcet-Houben M."/>
            <person name="Hullo M-F."/>
            <person name="Sacerdot C."/>
            <person name="Tekaia F."/>
            <person name="Leh-Louis V."/>
            <person name="Despons L."/>
            <person name="Khanna V."/>
            <person name="Aury J-M."/>
            <person name="Barbe V."/>
            <person name="Couloux A."/>
            <person name="Labadie K."/>
            <person name="Pelletier E."/>
            <person name="Souciet J-L."/>
            <person name="Boekhout T."/>
            <person name="Gabaldon T."/>
            <person name="Wincker P."/>
            <person name="Dujon B."/>
        </authorList>
    </citation>
    <scope>NUCLEOTIDE SEQUENCE</scope>
    <source>
        <strain evidence="4">CBS 1993</strain>
    </source>
</reference>
<dbReference type="Pfam" id="PF25995">
    <property type="entry name" value="STB6_N"/>
    <property type="match status" value="1"/>
</dbReference>
<dbReference type="AlphaFoldDB" id="W6MXS0"/>
<dbReference type="EMBL" id="HG793130">
    <property type="protein sequence ID" value="CDK29375.1"/>
    <property type="molecule type" value="Genomic_DNA"/>
</dbReference>
<evidence type="ECO:0000259" key="3">
    <source>
        <dbReference type="Pfam" id="PF25995"/>
    </source>
</evidence>
<sequence length="953" mass="106300">MSLDTAQVPDSGVDYLTTNYPSAISRTSSLPSSTSGSTNLRHLSFSGSAAGAGKEFLQSFILPDLKAVDFLRCEFPPGLAVFDRVVLSGYEIYIVEQWALDRKVGTVITTYTGDPNDEVSAYAVVLTRDESEWPLSFRSYLSELLDSAYARLNNTDSGSIFITNLGQLTDLSLIPVPNGNIDEVWELFLVNENLKRFGCGSRSALMLASPSKAAEDKFRQMFRVHSSVAINYASVELVMILQVFLYYFDLLNPIYGDGLLCNKTVDAIDAWRNLYGSRYLKPSFKRTDCLSPATVAGIIGMVLVIRARLDEVGNNVVAPKDPLNTEKFRLAVGQFQRYANRLYSSMPVYTAPSLGLVTSPGHERDALPVVLKLNAATIDRLVEATLPKNQTLKNDLLKVKRMFKNTVSDLSSGKTLQTLNIASPVIGSAEGGQLGLTFDEDCLDLDYVLQYIHGKRMMYLWKGKGSAVDLDSVRVSSLTLKEISKTVHVRARADVTTSPDNSELFHNNMMPTMSSLVDAGDRLQHALRSESMTNGTKPSGLLPNGMVSKKNGSRSRSDSVQITKQKSNTIIDRGSFTDLSTNGDYPSSYNGPVGQIGLKAARQEGVDAAFYSRLNRRFSFPLAPEDLSLPTIGNRDYAKDETNLSGTPFFTPRNELSSYTVPATSRASKLRRSKSFSLVEGALLTWQYPFLPSPEWLAKRYLVVKAEYEDEFLRSDYQFRETWKRIQACTRSTIANNPLKQVSLNHVVSSKHLEDMRESVRTSQHLLEAKAADIELLNSRLKYELRLLTLKVKDVEQNLMQLRNFKMKDLIESMRYYEAKYMGPEAMELQVPLETRVKSVGSDDNPVTAFLLYIYAYILCAIGNIWFRIVPKVNANKIKSRWEKVDPNGRLAEYFAKLNQRVSKAGASTYVACPAVLPRGTGEDCSLVLEEVQENGKHGKEEAEQESDRKHAL</sequence>
<feature type="region of interest" description="Disordered" evidence="1">
    <location>
        <begin position="933"/>
        <end position="953"/>
    </location>
</feature>
<evidence type="ECO:0000313" key="5">
    <source>
        <dbReference type="Proteomes" id="UP000019384"/>
    </source>
</evidence>
<keyword evidence="5" id="KW-1185">Reference proteome</keyword>
<reference evidence="4" key="1">
    <citation type="submission" date="2013-12" db="EMBL/GenBank/DDBJ databases">
        <authorList>
            <person name="Genoscope - CEA"/>
        </authorList>
    </citation>
    <scope>NUCLEOTIDE SEQUENCE</scope>
    <source>
        <strain evidence="4">CBS 1993</strain>
    </source>
</reference>
<feature type="domain" description="STB6-like N-terminal" evidence="3">
    <location>
        <begin position="58"/>
        <end position="197"/>
    </location>
</feature>
<name>W6MXS0_9ASCO</name>
<evidence type="ECO:0000313" key="4">
    <source>
        <dbReference type="EMBL" id="CDK29375.1"/>
    </source>
</evidence>
<dbReference type="HOGENOM" id="CLU_010065_0_0_1"/>
<organism evidence="4 5">
    <name type="scientific">Kuraishia capsulata CBS 1993</name>
    <dbReference type="NCBI Taxonomy" id="1382522"/>
    <lineage>
        <taxon>Eukaryota</taxon>
        <taxon>Fungi</taxon>
        <taxon>Dikarya</taxon>
        <taxon>Ascomycota</taxon>
        <taxon>Saccharomycotina</taxon>
        <taxon>Pichiomycetes</taxon>
        <taxon>Pichiales</taxon>
        <taxon>Pichiaceae</taxon>
        <taxon>Kuraishia</taxon>
    </lineage>
</organism>
<evidence type="ECO:0000256" key="1">
    <source>
        <dbReference type="SAM" id="MobiDB-lite"/>
    </source>
</evidence>
<keyword evidence="2" id="KW-1133">Transmembrane helix</keyword>
<feature type="compositionally biased region" description="Basic and acidic residues" evidence="1">
    <location>
        <begin position="934"/>
        <end position="953"/>
    </location>
</feature>
<evidence type="ECO:0000256" key="2">
    <source>
        <dbReference type="SAM" id="Phobius"/>
    </source>
</evidence>
<keyword evidence="2" id="KW-0472">Membrane</keyword>
<dbReference type="GeneID" id="34522750"/>
<dbReference type="STRING" id="1382522.W6MXS0"/>
<dbReference type="PANTHER" id="PTHR31011:SF2">
    <property type="entry name" value="PROTEIN STB2-RELATED"/>
    <property type="match status" value="1"/>
</dbReference>
<protein>
    <recommendedName>
        <fullName evidence="3">STB6-like N-terminal domain-containing protein</fullName>
    </recommendedName>
</protein>
<feature type="transmembrane region" description="Helical" evidence="2">
    <location>
        <begin position="850"/>
        <end position="870"/>
    </location>
</feature>
<dbReference type="OrthoDB" id="19806at2759"/>